<protein>
    <submittedName>
        <fullName evidence="1">Uncharacterized protein</fullName>
    </submittedName>
</protein>
<evidence type="ECO:0000313" key="2">
    <source>
        <dbReference type="Proteomes" id="UP001151760"/>
    </source>
</evidence>
<proteinExistence type="predicted"/>
<reference evidence="1" key="2">
    <citation type="submission" date="2022-01" db="EMBL/GenBank/DDBJ databases">
        <authorList>
            <person name="Yamashiro T."/>
            <person name="Shiraishi A."/>
            <person name="Satake H."/>
            <person name="Nakayama K."/>
        </authorList>
    </citation>
    <scope>NUCLEOTIDE SEQUENCE</scope>
</reference>
<dbReference type="Proteomes" id="UP001151760">
    <property type="component" value="Unassembled WGS sequence"/>
</dbReference>
<evidence type="ECO:0000313" key="1">
    <source>
        <dbReference type="EMBL" id="GJT68445.1"/>
    </source>
</evidence>
<organism evidence="1 2">
    <name type="scientific">Tanacetum coccineum</name>
    <dbReference type="NCBI Taxonomy" id="301880"/>
    <lineage>
        <taxon>Eukaryota</taxon>
        <taxon>Viridiplantae</taxon>
        <taxon>Streptophyta</taxon>
        <taxon>Embryophyta</taxon>
        <taxon>Tracheophyta</taxon>
        <taxon>Spermatophyta</taxon>
        <taxon>Magnoliopsida</taxon>
        <taxon>eudicotyledons</taxon>
        <taxon>Gunneridae</taxon>
        <taxon>Pentapetalae</taxon>
        <taxon>asterids</taxon>
        <taxon>campanulids</taxon>
        <taxon>Asterales</taxon>
        <taxon>Asteraceae</taxon>
        <taxon>Asteroideae</taxon>
        <taxon>Anthemideae</taxon>
        <taxon>Anthemidinae</taxon>
        <taxon>Tanacetum</taxon>
    </lineage>
</organism>
<dbReference type="EMBL" id="BQNB010017900">
    <property type="protein sequence ID" value="GJT68445.1"/>
    <property type="molecule type" value="Genomic_DNA"/>
</dbReference>
<sequence>MRDNPHLQQYDLPIWLAHSSTSLKDFMYLILLVDLLPFASKRIRLNLMMMHHPDGENSGNIKDQLISFEFWMDSYAIDDDEIPTQKVPQELMDEMSHTVDEEKLSKVIDEMKGIAERILSPLVTTIHKGHTQFSSKAAKETKKLLHYGLATSVVKKFNPYARYNVEHWIVSITESDYKNLNKNDIKDMYLLIVNNKVDDYVETGLLWSLSVFIRSTLSRERVHDFRQGVESYNNDVKHGYVISSLSNEDVEYLQLFKEETEEQLKHHNQMRWWEMYVNRRPLGSRRERPE</sequence>
<gene>
    <name evidence="1" type="ORF">Tco_1019925</name>
</gene>
<keyword evidence="2" id="KW-1185">Reference proteome</keyword>
<reference evidence="1" key="1">
    <citation type="journal article" date="2022" name="Int. J. Mol. Sci.">
        <title>Draft Genome of Tanacetum Coccineum: Genomic Comparison of Closely Related Tanacetum-Family Plants.</title>
        <authorList>
            <person name="Yamashiro T."/>
            <person name="Shiraishi A."/>
            <person name="Nakayama K."/>
            <person name="Satake H."/>
        </authorList>
    </citation>
    <scope>NUCLEOTIDE SEQUENCE</scope>
</reference>
<comment type="caution">
    <text evidence="1">The sequence shown here is derived from an EMBL/GenBank/DDBJ whole genome shotgun (WGS) entry which is preliminary data.</text>
</comment>
<accession>A0ABQ5G005</accession>
<name>A0ABQ5G005_9ASTR</name>